<feature type="signal peptide" evidence="2">
    <location>
        <begin position="1"/>
        <end position="23"/>
    </location>
</feature>
<dbReference type="AlphaFoldDB" id="A0A846RQB9"/>
<comment type="caution">
    <text evidence="3">The sequence shown here is derived from an EMBL/GenBank/DDBJ whole genome shotgun (WGS) entry which is preliminary data.</text>
</comment>
<keyword evidence="2" id="KW-0732">Signal</keyword>
<accession>A0A846RQB9</accession>
<gene>
    <name evidence="3" type="ORF">BJ994_001670</name>
</gene>
<keyword evidence="1" id="KW-0812">Transmembrane</keyword>
<reference evidence="3 4" key="1">
    <citation type="submission" date="2020-03" db="EMBL/GenBank/DDBJ databases">
        <title>Sequencing the genomes of 1000 actinobacteria strains.</title>
        <authorList>
            <person name="Klenk H.-P."/>
        </authorList>
    </citation>
    <scope>NUCLEOTIDE SEQUENCE [LARGE SCALE GENOMIC DNA]</scope>
    <source>
        <strain evidence="3 4">DSM 16403</strain>
    </source>
</reference>
<keyword evidence="1" id="KW-1133">Transmembrane helix</keyword>
<protein>
    <recommendedName>
        <fullName evidence="5">Gram-positive cocci surface proteins LPxTG domain-containing protein</fullName>
    </recommendedName>
</protein>
<evidence type="ECO:0000256" key="1">
    <source>
        <dbReference type="SAM" id="Phobius"/>
    </source>
</evidence>
<evidence type="ECO:0000256" key="2">
    <source>
        <dbReference type="SAM" id="SignalP"/>
    </source>
</evidence>
<evidence type="ECO:0000313" key="4">
    <source>
        <dbReference type="Proteomes" id="UP000547458"/>
    </source>
</evidence>
<organism evidence="3 4">
    <name type="scientific">Arthrobacter pigmenti</name>
    <dbReference type="NCBI Taxonomy" id="271432"/>
    <lineage>
        <taxon>Bacteria</taxon>
        <taxon>Bacillati</taxon>
        <taxon>Actinomycetota</taxon>
        <taxon>Actinomycetes</taxon>
        <taxon>Micrococcales</taxon>
        <taxon>Micrococcaceae</taxon>
        <taxon>Arthrobacter</taxon>
    </lineage>
</organism>
<keyword evidence="1" id="KW-0472">Membrane</keyword>
<keyword evidence="4" id="KW-1185">Reference proteome</keyword>
<dbReference type="Proteomes" id="UP000547458">
    <property type="component" value="Unassembled WGS sequence"/>
</dbReference>
<feature type="transmembrane region" description="Helical" evidence="1">
    <location>
        <begin position="285"/>
        <end position="306"/>
    </location>
</feature>
<dbReference type="EMBL" id="JAATJL010000001">
    <property type="protein sequence ID" value="NJC22594.1"/>
    <property type="molecule type" value="Genomic_DNA"/>
</dbReference>
<feature type="chain" id="PRO_5032562363" description="Gram-positive cocci surface proteins LPxTG domain-containing protein" evidence="2">
    <location>
        <begin position="24"/>
        <end position="314"/>
    </location>
</feature>
<sequence length="314" mass="30302">MNTRSSLLTVGVSALLVTGSAFAAAPATAAPGSSECLTAQAALGTQLGVASADLTLANQIRASIAVLETVGVQLEALYVQAEASVQDEVAAADAAVGEAFGVSDEATIALNAAIAVETAADLRLQAADTAVDEVPPGDDEALALAVAEQTAAQEALNAAAAVTVAAQAQATAADAAVEAAITASEEANAALEAASIAAYSAPEITALEAQGGAAATELDAALVTLGATPGTDPEQLVALADATIAACSGVAVKPAVTVAAQQQQRGLNIQTAAVSDAGATDPANVAFLLGLAGLGAVAAAGAVVVVRRRSVERG</sequence>
<evidence type="ECO:0008006" key="5">
    <source>
        <dbReference type="Google" id="ProtNLM"/>
    </source>
</evidence>
<evidence type="ECO:0000313" key="3">
    <source>
        <dbReference type="EMBL" id="NJC22594.1"/>
    </source>
</evidence>
<dbReference type="RefSeq" id="WP_167993283.1">
    <property type="nucleotide sequence ID" value="NZ_JAATJL010000001.1"/>
</dbReference>
<proteinExistence type="predicted"/>
<name>A0A846RQB9_9MICC</name>